<organism evidence="7 8">
    <name type="scientific">Tissierella praeacuta DSM 18095</name>
    <dbReference type="NCBI Taxonomy" id="1123404"/>
    <lineage>
        <taxon>Bacteria</taxon>
        <taxon>Bacillati</taxon>
        <taxon>Bacillota</taxon>
        <taxon>Tissierellia</taxon>
        <taxon>Tissierellales</taxon>
        <taxon>Tissierellaceae</taxon>
        <taxon>Tissierella</taxon>
    </lineage>
</organism>
<evidence type="ECO:0000313" key="7">
    <source>
        <dbReference type="EMBL" id="SHF20078.1"/>
    </source>
</evidence>
<dbReference type="Pfam" id="PF02653">
    <property type="entry name" value="BPD_transp_2"/>
    <property type="match status" value="1"/>
</dbReference>
<gene>
    <name evidence="7" type="ORF">SAMN02745784_03146</name>
</gene>
<dbReference type="Proteomes" id="UP000184114">
    <property type="component" value="Unassembled WGS sequence"/>
</dbReference>
<keyword evidence="2" id="KW-1003">Cell membrane</keyword>
<keyword evidence="7" id="KW-0762">Sugar transport</keyword>
<dbReference type="GO" id="GO:0022857">
    <property type="term" value="F:transmembrane transporter activity"/>
    <property type="evidence" value="ECO:0007669"/>
    <property type="project" value="InterPro"/>
</dbReference>
<feature type="transmembrane region" description="Helical" evidence="6">
    <location>
        <begin position="61"/>
        <end position="81"/>
    </location>
</feature>
<dbReference type="CDD" id="cd06580">
    <property type="entry name" value="TM_PBP1_transp_TpRbsC_like"/>
    <property type="match status" value="1"/>
</dbReference>
<evidence type="ECO:0000256" key="6">
    <source>
        <dbReference type="SAM" id="Phobius"/>
    </source>
</evidence>
<keyword evidence="8" id="KW-1185">Reference proteome</keyword>
<keyword evidence="3 6" id="KW-0812">Transmembrane</keyword>
<evidence type="ECO:0000256" key="1">
    <source>
        <dbReference type="ARBA" id="ARBA00004651"/>
    </source>
</evidence>
<feature type="transmembrane region" description="Helical" evidence="6">
    <location>
        <begin position="93"/>
        <end position="112"/>
    </location>
</feature>
<dbReference type="AlphaFoldDB" id="A0A1M4ZPZ9"/>
<evidence type="ECO:0000256" key="5">
    <source>
        <dbReference type="ARBA" id="ARBA00023136"/>
    </source>
</evidence>
<evidence type="ECO:0000256" key="4">
    <source>
        <dbReference type="ARBA" id="ARBA00022989"/>
    </source>
</evidence>
<dbReference type="STRING" id="1123404.SAMN02745784_03146"/>
<evidence type="ECO:0000313" key="8">
    <source>
        <dbReference type="Proteomes" id="UP000184114"/>
    </source>
</evidence>
<feature type="transmembrane region" description="Helical" evidence="6">
    <location>
        <begin position="132"/>
        <end position="160"/>
    </location>
</feature>
<reference evidence="8" key="1">
    <citation type="submission" date="2016-11" db="EMBL/GenBank/DDBJ databases">
        <authorList>
            <person name="Varghese N."/>
            <person name="Submissions S."/>
        </authorList>
    </citation>
    <scope>NUCLEOTIDE SEQUENCE [LARGE SCALE GENOMIC DNA]</scope>
    <source>
        <strain evidence="8">DSM 18095</strain>
    </source>
</reference>
<dbReference type="RefSeq" id="WP_072978021.1">
    <property type="nucleotide sequence ID" value="NZ_FQTY01000028.1"/>
</dbReference>
<dbReference type="GO" id="GO:0005886">
    <property type="term" value="C:plasma membrane"/>
    <property type="evidence" value="ECO:0007669"/>
    <property type="project" value="UniProtKB-SubCell"/>
</dbReference>
<dbReference type="PANTHER" id="PTHR43370:SF1">
    <property type="entry name" value="GUANOSINE ABC TRANSPORTER PERMEASE PROTEIN NUPQ"/>
    <property type="match status" value="1"/>
</dbReference>
<dbReference type="EMBL" id="FQTY01000028">
    <property type="protein sequence ID" value="SHF20078.1"/>
    <property type="molecule type" value="Genomic_DNA"/>
</dbReference>
<keyword evidence="4 6" id="KW-1133">Transmembrane helix</keyword>
<feature type="transmembrane region" description="Helical" evidence="6">
    <location>
        <begin position="269"/>
        <end position="287"/>
    </location>
</feature>
<name>A0A1M4ZPZ9_9FIRM</name>
<accession>A0A1M4ZPZ9</accession>
<feature type="transmembrane region" description="Helical" evidence="6">
    <location>
        <begin position="242"/>
        <end position="263"/>
    </location>
</feature>
<comment type="subcellular location">
    <subcellularLocation>
        <location evidence="1">Cell membrane</location>
        <topology evidence="1">Multi-pass membrane protein</topology>
    </subcellularLocation>
</comment>
<keyword evidence="7" id="KW-0813">Transport</keyword>
<sequence>MLDKLLLLISNTIMYSTPLAFGALGGLMSERSGVINIGLEGMMTIGAATGVSIAYITGNPWIGFLCAGIAGGLIALLHAIASISLRADQSVSGIAINLLGSGASLFLVRIIFGSLNTPPVPKKLPKLFSDSSILGAFSRLNFEVTAVIALLIMLFIWFIFAKTKWGLRISSVGEHPIVADSLGLNVYKIRYICVIISGFLAGLGGASMTLSVLSNFVPTAISGHGFIALTAVIFGKWKPLSVYLSCLFFGLAQAIVIQLGGGAMLSSQIVAMLPYVLTIIVLVLFVGRSVGPKSSGVPYEKSK</sequence>
<dbReference type="PANTHER" id="PTHR43370">
    <property type="entry name" value="SUGAR ABC TRANSPORTER INTEGRAL MEMBRANE PROTEIN-RELATED"/>
    <property type="match status" value="1"/>
</dbReference>
<dbReference type="GeneID" id="90994211"/>
<protein>
    <submittedName>
        <fullName evidence="7">Simple sugar transport system permease protein</fullName>
    </submittedName>
</protein>
<keyword evidence="5 6" id="KW-0472">Membrane</keyword>
<dbReference type="InterPro" id="IPR001851">
    <property type="entry name" value="ABC_transp_permease"/>
</dbReference>
<feature type="transmembrane region" description="Helical" evidence="6">
    <location>
        <begin position="6"/>
        <end position="27"/>
    </location>
</feature>
<evidence type="ECO:0000256" key="3">
    <source>
        <dbReference type="ARBA" id="ARBA00022692"/>
    </source>
</evidence>
<feature type="transmembrane region" description="Helical" evidence="6">
    <location>
        <begin position="34"/>
        <end position="55"/>
    </location>
</feature>
<feature type="transmembrane region" description="Helical" evidence="6">
    <location>
        <begin position="191"/>
        <end position="210"/>
    </location>
</feature>
<proteinExistence type="predicted"/>
<feature type="transmembrane region" description="Helical" evidence="6">
    <location>
        <begin position="216"/>
        <end position="235"/>
    </location>
</feature>
<evidence type="ECO:0000256" key="2">
    <source>
        <dbReference type="ARBA" id="ARBA00022475"/>
    </source>
</evidence>